<name>A0A1G4TFP4_9BACL</name>
<accession>A0A1G4TFP4</accession>
<organism evidence="1 2">
    <name type="scientific">Paenibacillus tianmuensis</name>
    <dbReference type="NCBI Taxonomy" id="624147"/>
    <lineage>
        <taxon>Bacteria</taxon>
        <taxon>Bacillati</taxon>
        <taxon>Bacillota</taxon>
        <taxon>Bacilli</taxon>
        <taxon>Bacillales</taxon>
        <taxon>Paenibacillaceae</taxon>
        <taxon>Paenibacillus</taxon>
    </lineage>
</organism>
<gene>
    <name evidence="1" type="ORF">SAMN04487970_105114</name>
</gene>
<evidence type="ECO:0000313" key="2">
    <source>
        <dbReference type="Proteomes" id="UP000198601"/>
    </source>
</evidence>
<protein>
    <submittedName>
        <fullName evidence="1">Uncharacterized protein</fullName>
    </submittedName>
</protein>
<sequence>MISVWSLLIYFFKNTNCFLENPNLICKFTLSSVDNTQSIIWEATIKTFLKIFFIK</sequence>
<dbReference type="Proteomes" id="UP000198601">
    <property type="component" value="Unassembled WGS sequence"/>
</dbReference>
<dbReference type="AlphaFoldDB" id="A0A1G4TFP4"/>
<dbReference type="EMBL" id="FMTT01000051">
    <property type="protein sequence ID" value="SCW80243.1"/>
    <property type="molecule type" value="Genomic_DNA"/>
</dbReference>
<evidence type="ECO:0000313" key="1">
    <source>
        <dbReference type="EMBL" id="SCW80243.1"/>
    </source>
</evidence>
<proteinExistence type="predicted"/>
<reference evidence="2" key="1">
    <citation type="submission" date="2016-10" db="EMBL/GenBank/DDBJ databases">
        <authorList>
            <person name="Varghese N."/>
            <person name="Submissions S."/>
        </authorList>
    </citation>
    <scope>NUCLEOTIDE SEQUENCE [LARGE SCALE GENOMIC DNA]</scope>
    <source>
        <strain evidence="2">CGMCC 1.8946</strain>
    </source>
</reference>
<keyword evidence="2" id="KW-1185">Reference proteome</keyword>